<keyword evidence="1" id="KW-0472">Membrane</keyword>
<keyword evidence="1" id="KW-1133">Transmembrane helix</keyword>
<dbReference type="AlphaFoldDB" id="A1S594"/>
<keyword evidence="3" id="KW-1185">Reference proteome</keyword>
<dbReference type="EMBL" id="CP000507">
    <property type="protein sequence ID" value="ABL99550.1"/>
    <property type="molecule type" value="Genomic_DNA"/>
</dbReference>
<gene>
    <name evidence="2" type="ordered locus">Sama_1343</name>
</gene>
<feature type="transmembrane region" description="Helical" evidence="1">
    <location>
        <begin position="100"/>
        <end position="121"/>
    </location>
</feature>
<feature type="transmembrane region" description="Helical" evidence="1">
    <location>
        <begin position="9"/>
        <end position="29"/>
    </location>
</feature>
<dbReference type="KEGG" id="saz:Sama_1343"/>
<sequence>MNQDAPKIFVYSLLLPLLWISASFLILYFSLNVDLGVVGVVLVIYMSLIAICWLFSKRFNRDFNPNEKIRLTIYFLFWATLIRIISIYSVSETVSSDALLLAFLALFVVDCLIIIPTVYSVSKRINGFFLRNNLPKNA</sequence>
<reference evidence="2 3" key="1">
    <citation type="submission" date="2006-12" db="EMBL/GenBank/DDBJ databases">
        <title>Complete sequence of Shewanella amazonensis SB2B.</title>
        <authorList>
            <consortium name="US DOE Joint Genome Institute"/>
            <person name="Copeland A."/>
            <person name="Lucas S."/>
            <person name="Lapidus A."/>
            <person name="Barry K."/>
            <person name="Detter J.C."/>
            <person name="Glavina del Rio T."/>
            <person name="Hammon N."/>
            <person name="Israni S."/>
            <person name="Dalin E."/>
            <person name="Tice H."/>
            <person name="Pitluck S."/>
            <person name="Munk A.C."/>
            <person name="Brettin T."/>
            <person name="Bruce D."/>
            <person name="Han C."/>
            <person name="Tapia R."/>
            <person name="Gilna P."/>
            <person name="Schmutz J."/>
            <person name="Larimer F."/>
            <person name="Land M."/>
            <person name="Hauser L."/>
            <person name="Kyrpides N."/>
            <person name="Mikhailova N."/>
            <person name="Fredrickson J."/>
            <person name="Richardson P."/>
        </authorList>
    </citation>
    <scope>NUCLEOTIDE SEQUENCE [LARGE SCALE GENOMIC DNA]</scope>
    <source>
        <strain evidence="3">ATCC BAA-1098 / SB2B</strain>
    </source>
</reference>
<dbReference type="HOGENOM" id="CLU_1853855_0_0_6"/>
<dbReference type="RefSeq" id="WP_011759458.1">
    <property type="nucleotide sequence ID" value="NC_008700.1"/>
</dbReference>
<dbReference type="Proteomes" id="UP000009175">
    <property type="component" value="Chromosome"/>
</dbReference>
<feature type="transmembrane region" description="Helical" evidence="1">
    <location>
        <begin position="35"/>
        <end position="56"/>
    </location>
</feature>
<evidence type="ECO:0000313" key="3">
    <source>
        <dbReference type="Proteomes" id="UP000009175"/>
    </source>
</evidence>
<dbReference type="OrthoDB" id="10010281at2"/>
<organism evidence="2 3">
    <name type="scientific">Shewanella amazonensis (strain ATCC BAA-1098 / SB2B)</name>
    <dbReference type="NCBI Taxonomy" id="326297"/>
    <lineage>
        <taxon>Bacteria</taxon>
        <taxon>Pseudomonadati</taxon>
        <taxon>Pseudomonadota</taxon>
        <taxon>Gammaproteobacteria</taxon>
        <taxon>Alteromonadales</taxon>
        <taxon>Shewanellaceae</taxon>
        <taxon>Shewanella</taxon>
    </lineage>
</organism>
<keyword evidence="1" id="KW-0812">Transmembrane</keyword>
<protein>
    <recommendedName>
        <fullName evidence="4">Transmembrane protein</fullName>
    </recommendedName>
</protein>
<feature type="transmembrane region" description="Helical" evidence="1">
    <location>
        <begin position="68"/>
        <end position="88"/>
    </location>
</feature>
<evidence type="ECO:0000313" key="2">
    <source>
        <dbReference type="EMBL" id="ABL99550.1"/>
    </source>
</evidence>
<accession>A1S594</accession>
<evidence type="ECO:0000256" key="1">
    <source>
        <dbReference type="SAM" id="Phobius"/>
    </source>
</evidence>
<name>A1S594_SHEAM</name>
<evidence type="ECO:0008006" key="4">
    <source>
        <dbReference type="Google" id="ProtNLM"/>
    </source>
</evidence>
<proteinExistence type="predicted"/>